<dbReference type="Proteomes" id="UP001501588">
    <property type="component" value="Unassembled WGS sequence"/>
</dbReference>
<evidence type="ECO:0000313" key="1">
    <source>
        <dbReference type="EMBL" id="GAA0594715.1"/>
    </source>
</evidence>
<evidence type="ECO:0000313" key="2">
    <source>
        <dbReference type="Proteomes" id="UP001501588"/>
    </source>
</evidence>
<sequence>MGDGLLARIGRRERVEEPVAVVVAHPDDETIGAGATLPLFRRLLLVHATDGAPRNGGDARAEGFATAAGYAAARRRELDTALAAGSVRAERAGLGAADQGASSRMAELARALAGLLRRHGARAVLTHPYEGGHPDHDAVAFCVHAAASLLARGGADAPAVVEMAFYHAGPEGWAVGRFLPNGAPPTVAALTEGERARKRAMLAAFATQAATLARFPAAGEAFRPAPAYDFADPPHAGAPLYERFPWGMDGARWRRLAAGARRDLALGT</sequence>
<dbReference type="Gene3D" id="3.40.50.10320">
    <property type="entry name" value="LmbE-like"/>
    <property type="match status" value="1"/>
</dbReference>
<dbReference type="InterPro" id="IPR024078">
    <property type="entry name" value="LmbE-like_dom_sf"/>
</dbReference>
<dbReference type="PANTHER" id="PTHR12993">
    <property type="entry name" value="N-ACETYLGLUCOSAMINYL-PHOSPHATIDYLINOSITOL DE-N-ACETYLASE-RELATED"/>
    <property type="match status" value="1"/>
</dbReference>
<dbReference type="RefSeq" id="WP_343896790.1">
    <property type="nucleotide sequence ID" value="NZ_BAAAFZ010000060.1"/>
</dbReference>
<dbReference type="Pfam" id="PF02585">
    <property type="entry name" value="PIG-L"/>
    <property type="match status" value="1"/>
</dbReference>
<dbReference type="EMBL" id="BAAAFZ010000060">
    <property type="protein sequence ID" value="GAA0594715.1"/>
    <property type="molecule type" value="Genomic_DNA"/>
</dbReference>
<accession>A0ABN1FNV2</accession>
<dbReference type="PANTHER" id="PTHR12993:SF26">
    <property type="entry name" value="1D-MYO-INOSITOL 2-ACETAMIDO-2-DEOXY-ALPHA-D-GLUCOPYRANOSIDE DEACETYLASE"/>
    <property type="match status" value="1"/>
</dbReference>
<keyword evidence="2" id="KW-1185">Reference proteome</keyword>
<dbReference type="SUPFAM" id="SSF102588">
    <property type="entry name" value="LmbE-like"/>
    <property type="match status" value="1"/>
</dbReference>
<protein>
    <recommendedName>
        <fullName evidence="3">PIG-L family deacetylase</fullName>
    </recommendedName>
</protein>
<proteinExistence type="predicted"/>
<evidence type="ECO:0008006" key="3">
    <source>
        <dbReference type="Google" id="ProtNLM"/>
    </source>
</evidence>
<gene>
    <name evidence="1" type="ORF">GCM10009416_36210</name>
</gene>
<organism evidence="1 2">
    <name type="scientific">Craurococcus roseus</name>
    <dbReference type="NCBI Taxonomy" id="77585"/>
    <lineage>
        <taxon>Bacteria</taxon>
        <taxon>Pseudomonadati</taxon>
        <taxon>Pseudomonadota</taxon>
        <taxon>Alphaproteobacteria</taxon>
        <taxon>Acetobacterales</taxon>
        <taxon>Acetobacteraceae</taxon>
        <taxon>Craurococcus</taxon>
    </lineage>
</organism>
<comment type="caution">
    <text evidence="1">The sequence shown here is derived from an EMBL/GenBank/DDBJ whole genome shotgun (WGS) entry which is preliminary data.</text>
</comment>
<dbReference type="InterPro" id="IPR003737">
    <property type="entry name" value="GlcNAc_PI_deacetylase-related"/>
</dbReference>
<reference evidence="1 2" key="1">
    <citation type="journal article" date="2019" name="Int. J. Syst. Evol. Microbiol.">
        <title>The Global Catalogue of Microorganisms (GCM) 10K type strain sequencing project: providing services to taxonomists for standard genome sequencing and annotation.</title>
        <authorList>
            <consortium name="The Broad Institute Genomics Platform"/>
            <consortium name="The Broad Institute Genome Sequencing Center for Infectious Disease"/>
            <person name="Wu L."/>
            <person name="Ma J."/>
        </authorList>
    </citation>
    <scope>NUCLEOTIDE SEQUENCE [LARGE SCALE GENOMIC DNA]</scope>
    <source>
        <strain evidence="1 2">JCM 9933</strain>
    </source>
</reference>
<name>A0ABN1FNV2_9PROT</name>